<evidence type="ECO:0000259" key="1">
    <source>
        <dbReference type="Pfam" id="PF01402"/>
    </source>
</evidence>
<name>A0A830G7Q8_9EURY</name>
<feature type="domain" description="Ribbon-helix-helix protein CopG" evidence="1">
    <location>
        <begin position="5"/>
        <end position="42"/>
    </location>
</feature>
<dbReference type="Proteomes" id="UP000608850">
    <property type="component" value="Unassembled WGS sequence"/>
</dbReference>
<dbReference type="RefSeq" id="WP_188877011.1">
    <property type="nucleotide sequence ID" value="NZ_BMOQ01000002.1"/>
</dbReference>
<evidence type="ECO:0000313" key="2">
    <source>
        <dbReference type="EMBL" id="GGN09069.1"/>
    </source>
</evidence>
<dbReference type="CDD" id="cd22235">
    <property type="entry name" value="RHH_CopG_archaea"/>
    <property type="match status" value="1"/>
</dbReference>
<protein>
    <submittedName>
        <fullName evidence="2">CopG family transcriptional regulator</fullName>
    </submittedName>
</protein>
<sequence length="184" mass="20541">MPSNRLTVSLDEESADALGDLTDRAETSQSEIVRRALTFYAANFDAVDGAADARLDAYHRMLSTGEHVLLDVDFLHCFLDYVEGESGDPDPAFLDAIDRVAAYHAREYGERFTTLGDLLHWLDFCGFLTVRDSDGPTYHVVFPTASIKWFMLRFLTHSVRDLPFDVNVEEGVSKAIVTAVDAED</sequence>
<dbReference type="OrthoDB" id="167615at2157"/>
<organism evidence="2 3">
    <name type="scientific">Halarchaeum nitratireducens</name>
    <dbReference type="NCBI Taxonomy" id="489913"/>
    <lineage>
        <taxon>Archaea</taxon>
        <taxon>Methanobacteriati</taxon>
        <taxon>Methanobacteriota</taxon>
        <taxon>Stenosarchaea group</taxon>
        <taxon>Halobacteria</taxon>
        <taxon>Halobacteriales</taxon>
        <taxon>Halobacteriaceae</taxon>
    </lineage>
</organism>
<dbReference type="Pfam" id="PF01402">
    <property type="entry name" value="RHH_1"/>
    <property type="match status" value="1"/>
</dbReference>
<reference evidence="2 3" key="1">
    <citation type="journal article" date="2019" name="Int. J. Syst. Evol. Microbiol.">
        <title>The Global Catalogue of Microorganisms (GCM) 10K type strain sequencing project: providing services to taxonomists for standard genome sequencing and annotation.</title>
        <authorList>
            <consortium name="The Broad Institute Genomics Platform"/>
            <consortium name="The Broad Institute Genome Sequencing Center for Infectious Disease"/>
            <person name="Wu L."/>
            <person name="Ma J."/>
        </authorList>
    </citation>
    <scope>NUCLEOTIDE SEQUENCE [LARGE SCALE GENOMIC DNA]</scope>
    <source>
        <strain evidence="2 3">JCM 16331</strain>
    </source>
</reference>
<dbReference type="AlphaFoldDB" id="A0A830G7Q8"/>
<evidence type="ECO:0000313" key="3">
    <source>
        <dbReference type="Proteomes" id="UP000608850"/>
    </source>
</evidence>
<keyword evidence="3" id="KW-1185">Reference proteome</keyword>
<comment type="caution">
    <text evidence="2">The sequence shown here is derived from an EMBL/GenBank/DDBJ whole genome shotgun (WGS) entry which is preliminary data.</text>
</comment>
<proteinExistence type="predicted"/>
<dbReference type="InterPro" id="IPR002145">
    <property type="entry name" value="CopG"/>
</dbReference>
<dbReference type="EMBL" id="BMOQ01000002">
    <property type="protein sequence ID" value="GGN09069.1"/>
    <property type="molecule type" value="Genomic_DNA"/>
</dbReference>
<gene>
    <name evidence="2" type="ORF">GCM10009021_05660</name>
</gene>
<accession>A0A830G7Q8</accession>
<dbReference type="GO" id="GO:0006355">
    <property type="term" value="P:regulation of DNA-templated transcription"/>
    <property type="evidence" value="ECO:0007669"/>
    <property type="project" value="InterPro"/>
</dbReference>